<dbReference type="Proteomes" id="UP000228934">
    <property type="component" value="Unassembled WGS sequence"/>
</dbReference>
<organism evidence="1 2">
    <name type="scientific">Aquarana catesbeiana</name>
    <name type="common">American bullfrog</name>
    <name type="synonym">Rana catesbeiana</name>
    <dbReference type="NCBI Taxonomy" id="8400"/>
    <lineage>
        <taxon>Eukaryota</taxon>
        <taxon>Metazoa</taxon>
        <taxon>Chordata</taxon>
        <taxon>Craniata</taxon>
        <taxon>Vertebrata</taxon>
        <taxon>Euteleostomi</taxon>
        <taxon>Amphibia</taxon>
        <taxon>Batrachia</taxon>
        <taxon>Anura</taxon>
        <taxon>Neobatrachia</taxon>
        <taxon>Ranoidea</taxon>
        <taxon>Ranidae</taxon>
        <taxon>Aquarana</taxon>
    </lineage>
</organism>
<protein>
    <submittedName>
        <fullName evidence="1">Uncharacterized protein</fullName>
    </submittedName>
</protein>
<evidence type="ECO:0000313" key="1">
    <source>
        <dbReference type="EMBL" id="PIO26942.1"/>
    </source>
</evidence>
<dbReference type="EMBL" id="KV940836">
    <property type="protein sequence ID" value="PIO26942.1"/>
    <property type="molecule type" value="Genomic_DNA"/>
</dbReference>
<sequence length="49" mass="5478">MTSAKWFQSPDWTSYDVLRILSRCAPLGARITAIVVAGCQSDTPQHRSR</sequence>
<dbReference type="AlphaFoldDB" id="A0A2G9RG91"/>
<gene>
    <name evidence="1" type="ORF">AB205_0010470</name>
</gene>
<evidence type="ECO:0000313" key="2">
    <source>
        <dbReference type="Proteomes" id="UP000228934"/>
    </source>
</evidence>
<keyword evidence="2" id="KW-1185">Reference proteome</keyword>
<proteinExistence type="predicted"/>
<reference evidence="2" key="1">
    <citation type="journal article" date="2017" name="Nat. Commun.">
        <title>The North American bullfrog draft genome provides insight into hormonal regulation of long noncoding RNA.</title>
        <authorList>
            <person name="Hammond S.A."/>
            <person name="Warren R.L."/>
            <person name="Vandervalk B.P."/>
            <person name="Kucuk E."/>
            <person name="Khan H."/>
            <person name="Gibb E.A."/>
            <person name="Pandoh P."/>
            <person name="Kirk H."/>
            <person name="Zhao Y."/>
            <person name="Jones M."/>
            <person name="Mungall A.J."/>
            <person name="Coope R."/>
            <person name="Pleasance S."/>
            <person name="Moore R.A."/>
            <person name="Holt R.A."/>
            <person name="Round J.M."/>
            <person name="Ohora S."/>
            <person name="Walle B.V."/>
            <person name="Veldhoen N."/>
            <person name="Helbing C.C."/>
            <person name="Birol I."/>
        </authorList>
    </citation>
    <scope>NUCLEOTIDE SEQUENCE [LARGE SCALE GENOMIC DNA]</scope>
</reference>
<name>A0A2G9RG91_AQUCT</name>
<accession>A0A2G9RG91</accession>